<accession>A0A816FKU2</accession>
<reference evidence="1" key="1">
    <citation type="submission" date="2021-02" db="EMBL/GenBank/DDBJ databases">
        <authorList>
            <person name="Nowell W R."/>
        </authorList>
    </citation>
    <scope>NUCLEOTIDE SEQUENCE</scope>
</reference>
<dbReference type="EMBL" id="CAJNOQ010056821">
    <property type="protein sequence ID" value="CAF1662931.1"/>
    <property type="molecule type" value="Genomic_DNA"/>
</dbReference>
<protein>
    <submittedName>
        <fullName evidence="1">Uncharacterized protein</fullName>
    </submittedName>
</protein>
<dbReference type="Proteomes" id="UP000663829">
    <property type="component" value="Unassembled WGS sequence"/>
</dbReference>
<dbReference type="Proteomes" id="UP000681722">
    <property type="component" value="Unassembled WGS sequence"/>
</dbReference>
<keyword evidence="3" id="KW-1185">Reference proteome</keyword>
<gene>
    <name evidence="1" type="ORF">GPM918_LOCUS46042</name>
    <name evidence="2" type="ORF">SRO942_LOCUS49335</name>
</gene>
<dbReference type="EMBL" id="CAJOBC010131718">
    <property type="protein sequence ID" value="CAF4615147.1"/>
    <property type="molecule type" value="Genomic_DNA"/>
</dbReference>
<sequence length="75" mass="8327">MASTITMANISYLYHIGYINKKANLVQDYLGNTITNDEICKIFGSASEITNIVGYSKNGVEKDEQIFGKKSQTET</sequence>
<evidence type="ECO:0000313" key="2">
    <source>
        <dbReference type="EMBL" id="CAF4615147.1"/>
    </source>
</evidence>
<comment type="caution">
    <text evidence="1">The sequence shown here is derived from an EMBL/GenBank/DDBJ whole genome shotgun (WGS) entry which is preliminary data.</text>
</comment>
<evidence type="ECO:0000313" key="3">
    <source>
        <dbReference type="Proteomes" id="UP000663829"/>
    </source>
</evidence>
<proteinExistence type="predicted"/>
<name>A0A816FKU2_9BILA</name>
<dbReference type="AlphaFoldDB" id="A0A816FKU2"/>
<evidence type="ECO:0000313" key="1">
    <source>
        <dbReference type="EMBL" id="CAF1662931.1"/>
    </source>
</evidence>
<organism evidence="1 3">
    <name type="scientific">Didymodactylos carnosus</name>
    <dbReference type="NCBI Taxonomy" id="1234261"/>
    <lineage>
        <taxon>Eukaryota</taxon>
        <taxon>Metazoa</taxon>
        <taxon>Spiralia</taxon>
        <taxon>Gnathifera</taxon>
        <taxon>Rotifera</taxon>
        <taxon>Eurotatoria</taxon>
        <taxon>Bdelloidea</taxon>
        <taxon>Philodinida</taxon>
        <taxon>Philodinidae</taxon>
        <taxon>Didymodactylos</taxon>
    </lineage>
</organism>